<accession>A0ABT1JAK9</accession>
<sequence>MITIDETAPVIVRLSTEIDAPLATVWHVHTDLAAWPAWNTDIQAITVTGPLAPGTSFRWRTHGLEITSTVRELVPGERIVWGGPAAGIDGVHVWTFEQTGDRVTVRTEESWSGAPVDAAVDHLGEALHSSLENWLAHLKTRAEQLARP</sequence>
<dbReference type="InterPro" id="IPR023393">
    <property type="entry name" value="START-like_dom_sf"/>
</dbReference>
<keyword evidence="2" id="KW-1185">Reference proteome</keyword>
<evidence type="ECO:0000313" key="2">
    <source>
        <dbReference type="Proteomes" id="UP001206483"/>
    </source>
</evidence>
<evidence type="ECO:0000313" key="1">
    <source>
        <dbReference type="EMBL" id="MCP2314418.1"/>
    </source>
</evidence>
<dbReference type="Proteomes" id="UP001206483">
    <property type="component" value="Unassembled WGS sequence"/>
</dbReference>
<dbReference type="Pfam" id="PF10604">
    <property type="entry name" value="Polyketide_cyc2"/>
    <property type="match status" value="1"/>
</dbReference>
<protein>
    <submittedName>
        <fullName evidence="1">Membrane protein</fullName>
    </submittedName>
</protein>
<dbReference type="InterPro" id="IPR019587">
    <property type="entry name" value="Polyketide_cyclase/dehydratase"/>
</dbReference>
<comment type="caution">
    <text evidence="1">The sequence shown here is derived from an EMBL/GenBank/DDBJ whole genome shotgun (WGS) entry which is preliminary data.</text>
</comment>
<name>A0ABT1JAK9_9ACTN</name>
<gene>
    <name evidence="1" type="ORF">FHR36_007619</name>
</gene>
<dbReference type="Gene3D" id="3.30.530.20">
    <property type="match status" value="1"/>
</dbReference>
<proteinExistence type="predicted"/>
<dbReference type="EMBL" id="JAMZDX010000009">
    <property type="protein sequence ID" value="MCP2314418.1"/>
    <property type="molecule type" value="Genomic_DNA"/>
</dbReference>
<dbReference type="RefSeq" id="WP_253804736.1">
    <property type="nucleotide sequence ID" value="NZ_BAAAUB010000035.1"/>
</dbReference>
<reference evidence="1 2" key="1">
    <citation type="submission" date="2022-06" db="EMBL/GenBank/DDBJ databases">
        <title>Sequencing the genomes of 1000 actinobacteria strains.</title>
        <authorList>
            <person name="Klenk H.-P."/>
        </authorList>
    </citation>
    <scope>NUCLEOTIDE SEQUENCE [LARGE SCALE GENOMIC DNA]</scope>
    <source>
        <strain evidence="1 2">DSM 41656</strain>
    </source>
</reference>
<dbReference type="SUPFAM" id="SSF55961">
    <property type="entry name" value="Bet v1-like"/>
    <property type="match status" value="1"/>
</dbReference>
<organism evidence="1 2">
    <name type="scientific">Kitasatospora paracochleata</name>
    <dbReference type="NCBI Taxonomy" id="58354"/>
    <lineage>
        <taxon>Bacteria</taxon>
        <taxon>Bacillati</taxon>
        <taxon>Actinomycetota</taxon>
        <taxon>Actinomycetes</taxon>
        <taxon>Kitasatosporales</taxon>
        <taxon>Streptomycetaceae</taxon>
        <taxon>Kitasatospora</taxon>
    </lineage>
</organism>